<dbReference type="InterPro" id="IPR012833">
    <property type="entry name" value="NrdD"/>
</dbReference>
<reference evidence="1 2" key="1">
    <citation type="submission" date="2020-02" db="EMBL/GenBank/DDBJ databases">
        <title>Genome sequences of Thiorhodococcus mannitoliphagus and Thiorhodococcus minor, purple sulfur photosynthetic bacteria in the gammaproteobacterial family, Chromatiaceae.</title>
        <authorList>
            <person name="Aviles F.A."/>
            <person name="Meyer T.E."/>
            <person name="Kyndt J.A."/>
        </authorList>
    </citation>
    <scope>NUCLEOTIDE SEQUENCE [LARGE SCALE GENOMIC DNA]</scope>
    <source>
        <strain evidence="1 2">DSM 11518</strain>
    </source>
</reference>
<evidence type="ECO:0008006" key="3">
    <source>
        <dbReference type="Google" id="ProtNLM"/>
    </source>
</evidence>
<accession>A0A6M0JXL7</accession>
<dbReference type="EMBL" id="JAAIJQ010000019">
    <property type="protein sequence ID" value="NEV61909.1"/>
    <property type="molecule type" value="Genomic_DNA"/>
</dbReference>
<dbReference type="RefSeq" id="WP_164452385.1">
    <property type="nucleotide sequence ID" value="NZ_JAAIJQ010000019.1"/>
</dbReference>
<dbReference type="AlphaFoldDB" id="A0A6M0JXL7"/>
<proteinExistence type="predicted"/>
<organism evidence="1 2">
    <name type="scientific">Thiorhodococcus minor</name>
    <dbReference type="NCBI Taxonomy" id="57489"/>
    <lineage>
        <taxon>Bacteria</taxon>
        <taxon>Pseudomonadati</taxon>
        <taxon>Pseudomonadota</taxon>
        <taxon>Gammaproteobacteria</taxon>
        <taxon>Chromatiales</taxon>
        <taxon>Chromatiaceae</taxon>
        <taxon>Thiorhodococcus</taxon>
    </lineage>
</organism>
<protein>
    <recommendedName>
        <fullName evidence="3">Oxidoreductase</fullName>
    </recommendedName>
</protein>
<keyword evidence="2" id="KW-1185">Reference proteome</keyword>
<dbReference type="Proteomes" id="UP000483379">
    <property type="component" value="Unassembled WGS sequence"/>
</dbReference>
<gene>
    <name evidence="1" type="ORF">G3446_08390</name>
</gene>
<sequence length="63" mass="7334">MTDTNIELKTEERTPCEVWTRVMGYHRPVSAFNNGKRAEHADRCYFTEQPQGAQHRREQLAAA</sequence>
<evidence type="ECO:0000313" key="2">
    <source>
        <dbReference type="Proteomes" id="UP000483379"/>
    </source>
</evidence>
<evidence type="ECO:0000313" key="1">
    <source>
        <dbReference type="EMBL" id="NEV61909.1"/>
    </source>
</evidence>
<dbReference type="GO" id="GO:0006260">
    <property type="term" value="P:DNA replication"/>
    <property type="evidence" value="ECO:0007669"/>
    <property type="project" value="InterPro"/>
</dbReference>
<comment type="caution">
    <text evidence="1">The sequence shown here is derived from an EMBL/GenBank/DDBJ whole genome shotgun (WGS) entry which is preliminary data.</text>
</comment>
<dbReference type="GO" id="GO:0008998">
    <property type="term" value="F:ribonucleoside-triphosphate reductase (thioredoxin) activity"/>
    <property type="evidence" value="ECO:0007669"/>
    <property type="project" value="InterPro"/>
</dbReference>
<name>A0A6M0JXL7_9GAMM</name>
<dbReference type="Pfam" id="PF13597">
    <property type="entry name" value="NRDD"/>
    <property type="match status" value="1"/>
</dbReference>